<evidence type="ECO:0000256" key="3">
    <source>
        <dbReference type="ARBA" id="ARBA00022605"/>
    </source>
</evidence>
<evidence type="ECO:0000256" key="2">
    <source>
        <dbReference type="ARBA" id="ARBA00012962"/>
    </source>
</evidence>
<dbReference type="InterPro" id="IPR046346">
    <property type="entry name" value="Aminoacid_DH-like_N_sf"/>
</dbReference>
<feature type="domain" description="Quinate/shikimate 5-dehydrogenase/glutamyl-tRNA reductase" evidence="9">
    <location>
        <begin position="121"/>
        <end position="197"/>
    </location>
</feature>
<evidence type="ECO:0000313" key="12">
    <source>
        <dbReference type="EMBL" id="MFC7393277.1"/>
    </source>
</evidence>
<evidence type="ECO:0000256" key="4">
    <source>
        <dbReference type="ARBA" id="ARBA00022857"/>
    </source>
</evidence>
<keyword evidence="5 8" id="KW-0560">Oxidoreductase</keyword>
<dbReference type="Pfam" id="PF01488">
    <property type="entry name" value="Shikimate_DH"/>
    <property type="match status" value="1"/>
</dbReference>
<feature type="active site" description="Proton acceptor" evidence="8">
    <location>
        <position position="66"/>
    </location>
</feature>
<keyword evidence="3 8" id="KW-0028">Amino-acid biosynthesis</keyword>
<dbReference type="GO" id="GO:0004764">
    <property type="term" value="F:shikimate 3-dehydrogenase (NADP+) activity"/>
    <property type="evidence" value="ECO:0007669"/>
    <property type="project" value="UniProtKB-EC"/>
</dbReference>
<feature type="binding site" evidence="8">
    <location>
        <position position="62"/>
    </location>
    <ligand>
        <name>shikimate</name>
        <dbReference type="ChEBI" id="CHEBI:36208"/>
    </ligand>
</feature>
<organism evidence="12 13">
    <name type="scientific">Scopulibacillus cellulosilyticus</name>
    <dbReference type="NCBI Taxonomy" id="2665665"/>
    <lineage>
        <taxon>Bacteria</taxon>
        <taxon>Bacillati</taxon>
        <taxon>Bacillota</taxon>
        <taxon>Bacilli</taxon>
        <taxon>Bacillales</taxon>
        <taxon>Sporolactobacillaceae</taxon>
        <taxon>Scopulibacillus</taxon>
    </lineage>
</organism>
<dbReference type="Pfam" id="PF18317">
    <property type="entry name" value="SDH_C"/>
    <property type="match status" value="1"/>
</dbReference>
<dbReference type="HAMAP" id="MF_00222">
    <property type="entry name" value="Shikimate_DH_AroE"/>
    <property type="match status" value="1"/>
</dbReference>
<keyword evidence="6 8" id="KW-0057">Aromatic amino acid biosynthesis</keyword>
<accession>A0ABW2PX88</accession>
<feature type="binding site" evidence="8">
    <location>
        <position position="78"/>
    </location>
    <ligand>
        <name>NADP(+)</name>
        <dbReference type="ChEBI" id="CHEBI:58349"/>
    </ligand>
</feature>
<dbReference type="EMBL" id="JBHTCO010000011">
    <property type="protein sequence ID" value="MFC7393277.1"/>
    <property type="molecule type" value="Genomic_DNA"/>
</dbReference>
<comment type="caution">
    <text evidence="12">The sequence shown here is derived from an EMBL/GenBank/DDBJ whole genome shotgun (WGS) entry which is preliminary data.</text>
</comment>
<evidence type="ECO:0000256" key="1">
    <source>
        <dbReference type="ARBA" id="ARBA00004871"/>
    </source>
</evidence>
<evidence type="ECO:0000256" key="7">
    <source>
        <dbReference type="ARBA" id="ARBA00049442"/>
    </source>
</evidence>
<dbReference type="InterPro" id="IPR013708">
    <property type="entry name" value="Shikimate_DH-bd_N"/>
</dbReference>
<feature type="domain" description="Shikimate dehydrogenase substrate binding N-terminal" evidence="10">
    <location>
        <begin position="7"/>
        <end position="89"/>
    </location>
</feature>
<dbReference type="Gene3D" id="3.40.50.10860">
    <property type="entry name" value="Leucine Dehydrogenase, chain A, domain 1"/>
    <property type="match status" value="1"/>
</dbReference>
<comment type="similarity">
    <text evidence="8">Belongs to the shikimate dehydrogenase family.</text>
</comment>
<dbReference type="EC" id="1.1.1.25" evidence="2 8"/>
<proteinExistence type="inferred from homology"/>
<evidence type="ECO:0000259" key="9">
    <source>
        <dbReference type="Pfam" id="PF01488"/>
    </source>
</evidence>
<feature type="domain" description="SDH C-terminal" evidence="11">
    <location>
        <begin position="244"/>
        <end position="269"/>
    </location>
</feature>
<dbReference type="InterPro" id="IPR041121">
    <property type="entry name" value="SDH_C"/>
</dbReference>
<evidence type="ECO:0000256" key="5">
    <source>
        <dbReference type="ARBA" id="ARBA00023002"/>
    </source>
</evidence>
<comment type="function">
    <text evidence="8">Involved in the biosynthesis of the chorismate, which leads to the biosynthesis of aromatic amino acids. Catalyzes the reversible NADPH linked reduction of 3-dehydroshikimate (DHSA) to yield shikimate (SA).</text>
</comment>
<comment type="subunit">
    <text evidence="8">Homodimer.</text>
</comment>
<dbReference type="InterPro" id="IPR022893">
    <property type="entry name" value="Shikimate_DH_fam"/>
</dbReference>
<dbReference type="SUPFAM" id="SSF51735">
    <property type="entry name" value="NAD(P)-binding Rossmann-fold domains"/>
    <property type="match status" value="1"/>
</dbReference>
<feature type="binding site" evidence="8">
    <location>
        <position position="102"/>
    </location>
    <ligand>
        <name>shikimate</name>
        <dbReference type="ChEBI" id="CHEBI:36208"/>
    </ligand>
</feature>
<comment type="pathway">
    <text evidence="1 8">Metabolic intermediate biosynthesis; chorismate biosynthesis; chorismate from D-erythrose 4-phosphate and phosphoenolpyruvate: step 4/7.</text>
</comment>
<evidence type="ECO:0000256" key="6">
    <source>
        <dbReference type="ARBA" id="ARBA00023141"/>
    </source>
</evidence>
<dbReference type="RefSeq" id="WP_380965736.1">
    <property type="nucleotide sequence ID" value="NZ_JBHTCO010000011.1"/>
</dbReference>
<keyword evidence="13" id="KW-1185">Reference proteome</keyword>
<dbReference type="PANTHER" id="PTHR21089">
    <property type="entry name" value="SHIKIMATE DEHYDROGENASE"/>
    <property type="match status" value="1"/>
</dbReference>
<reference evidence="13" key="1">
    <citation type="journal article" date="2019" name="Int. J. Syst. Evol. Microbiol.">
        <title>The Global Catalogue of Microorganisms (GCM) 10K type strain sequencing project: providing services to taxonomists for standard genome sequencing and annotation.</title>
        <authorList>
            <consortium name="The Broad Institute Genomics Platform"/>
            <consortium name="The Broad Institute Genome Sequencing Center for Infectious Disease"/>
            <person name="Wu L."/>
            <person name="Ma J."/>
        </authorList>
    </citation>
    <scope>NUCLEOTIDE SEQUENCE [LARGE SCALE GENOMIC DNA]</scope>
    <source>
        <strain evidence="13">CGMCC 1.16305</strain>
    </source>
</reference>
<protein>
    <recommendedName>
        <fullName evidence="2 8">Shikimate dehydrogenase (NADP(+))</fullName>
        <shortName evidence="8">SDH</shortName>
        <ecNumber evidence="2 8">1.1.1.25</ecNumber>
    </recommendedName>
</protein>
<dbReference type="SUPFAM" id="SSF53223">
    <property type="entry name" value="Aminoacid dehydrogenase-like, N-terminal domain"/>
    <property type="match status" value="1"/>
</dbReference>
<dbReference type="Gene3D" id="3.40.50.720">
    <property type="entry name" value="NAD(P)-binding Rossmann-like Domain"/>
    <property type="match status" value="1"/>
</dbReference>
<dbReference type="InterPro" id="IPR036291">
    <property type="entry name" value="NAD(P)-bd_dom_sf"/>
</dbReference>
<name>A0ABW2PX88_9BACL</name>
<dbReference type="Pfam" id="PF08501">
    <property type="entry name" value="Shikimate_dh_N"/>
    <property type="match status" value="1"/>
</dbReference>
<feature type="binding site" evidence="8">
    <location>
        <position position="87"/>
    </location>
    <ligand>
        <name>shikimate</name>
        <dbReference type="ChEBI" id="CHEBI:36208"/>
    </ligand>
</feature>
<evidence type="ECO:0000313" key="13">
    <source>
        <dbReference type="Proteomes" id="UP001596505"/>
    </source>
</evidence>
<evidence type="ECO:0000256" key="8">
    <source>
        <dbReference type="HAMAP-Rule" id="MF_00222"/>
    </source>
</evidence>
<feature type="binding site" evidence="8">
    <location>
        <position position="223"/>
    </location>
    <ligand>
        <name>shikimate</name>
        <dbReference type="ChEBI" id="CHEBI:36208"/>
    </ligand>
</feature>
<evidence type="ECO:0000259" key="11">
    <source>
        <dbReference type="Pfam" id="PF18317"/>
    </source>
</evidence>
<sequence>MSELYAVIGDPIEHSLSPAMHHFWYETYNMDHHYHAFRVKPDNLKDAVRGMKAIGVKGFNITIPHKINIIPLLDSVDDEAQMLGAVNTVVNRGGKLYGYNTDGLGFLLSLKEEVPEILEQNPKVLIIGAGGAARAVGLTLAKHVKLQQLDITNRTMEKARQLSEECTDLTNTRVLSLQEAKDTLPDYDLIINGTSVGLAPHIDQMPMDITPSERKQVFADLIYRPLKTKWLREAEAQGHIILNGLPMLIYQGALAYKHWFGKLPDAKIMQSFLERKMED</sequence>
<dbReference type="NCBIfam" id="TIGR00507">
    <property type="entry name" value="aroE"/>
    <property type="match status" value="1"/>
</dbReference>
<evidence type="ECO:0000259" key="10">
    <source>
        <dbReference type="Pfam" id="PF08501"/>
    </source>
</evidence>
<dbReference type="CDD" id="cd01065">
    <property type="entry name" value="NAD_bind_Shikimate_DH"/>
    <property type="match status" value="1"/>
</dbReference>
<gene>
    <name evidence="8 12" type="primary">aroE</name>
    <name evidence="12" type="ORF">ACFQRG_09900</name>
</gene>
<feature type="binding site" evidence="8">
    <location>
        <begin position="153"/>
        <end position="158"/>
    </location>
    <ligand>
        <name>NADP(+)</name>
        <dbReference type="ChEBI" id="CHEBI:58349"/>
    </ligand>
</feature>
<feature type="binding site" evidence="8">
    <location>
        <position position="221"/>
    </location>
    <ligand>
        <name>NADP(+)</name>
        <dbReference type="ChEBI" id="CHEBI:58349"/>
    </ligand>
</feature>
<feature type="binding site" evidence="8">
    <location>
        <position position="251"/>
    </location>
    <ligand>
        <name>shikimate</name>
        <dbReference type="ChEBI" id="CHEBI:36208"/>
    </ligand>
</feature>
<feature type="binding site" evidence="8">
    <location>
        <position position="244"/>
    </location>
    <ligand>
        <name>NADP(+)</name>
        <dbReference type="ChEBI" id="CHEBI:58349"/>
    </ligand>
</feature>
<dbReference type="InterPro" id="IPR011342">
    <property type="entry name" value="Shikimate_DH"/>
</dbReference>
<dbReference type="InterPro" id="IPR006151">
    <property type="entry name" value="Shikm_DH/Glu-tRNA_Rdtase"/>
</dbReference>
<comment type="catalytic activity">
    <reaction evidence="7 8">
        <text>shikimate + NADP(+) = 3-dehydroshikimate + NADPH + H(+)</text>
        <dbReference type="Rhea" id="RHEA:17737"/>
        <dbReference type="ChEBI" id="CHEBI:15378"/>
        <dbReference type="ChEBI" id="CHEBI:16630"/>
        <dbReference type="ChEBI" id="CHEBI:36208"/>
        <dbReference type="ChEBI" id="CHEBI:57783"/>
        <dbReference type="ChEBI" id="CHEBI:58349"/>
        <dbReference type="EC" id="1.1.1.25"/>
    </reaction>
</comment>
<feature type="binding site" evidence="8">
    <location>
        <begin position="128"/>
        <end position="132"/>
    </location>
    <ligand>
        <name>NADP(+)</name>
        <dbReference type="ChEBI" id="CHEBI:58349"/>
    </ligand>
</feature>
<keyword evidence="4 8" id="KW-0521">NADP</keyword>
<dbReference type="PANTHER" id="PTHR21089:SF1">
    <property type="entry name" value="BIFUNCTIONAL 3-DEHYDROQUINATE DEHYDRATASE_SHIKIMATE DEHYDROGENASE, CHLOROPLASTIC"/>
    <property type="match status" value="1"/>
</dbReference>
<dbReference type="Proteomes" id="UP001596505">
    <property type="component" value="Unassembled WGS sequence"/>
</dbReference>
<feature type="binding site" evidence="8">
    <location>
        <begin position="15"/>
        <end position="17"/>
    </location>
    <ligand>
        <name>shikimate</name>
        <dbReference type="ChEBI" id="CHEBI:36208"/>
    </ligand>
</feature>